<reference evidence="12 13" key="2">
    <citation type="submission" date="2018-03" db="EMBL/GenBank/DDBJ databases">
        <authorList>
            <person name="Keele B.F."/>
        </authorList>
    </citation>
    <scope>NUCLEOTIDE SEQUENCE [LARGE SCALE GENOMIC DNA]</scope>
    <source>
        <strain evidence="12 13">D13</strain>
    </source>
</reference>
<dbReference type="RefSeq" id="WP_106891534.1">
    <property type="nucleotide sequence ID" value="NZ_CP027860.1"/>
</dbReference>
<keyword evidence="13" id="KW-1185">Reference proteome</keyword>
<keyword evidence="4 10" id="KW-0812">Transmembrane</keyword>
<evidence type="ECO:0000256" key="9">
    <source>
        <dbReference type="ARBA" id="ARBA00047594"/>
    </source>
</evidence>
<evidence type="ECO:0000256" key="6">
    <source>
        <dbReference type="ARBA" id="ARBA00022989"/>
    </source>
</evidence>
<gene>
    <name evidence="12" type="ORF">C7S18_10570</name>
</gene>
<dbReference type="Pfam" id="PF01569">
    <property type="entry name" value="PAP2"/>
    <property type="match status" value="1"/>
</dbReference>
<dbReference type="EMBL" id="CP027860">
    <property type="protein sequence ID" value="AVP97614.1"/>
    <property type="molecule type" value="Genomic_DNA"/>
</dbReference>
<dbReference type="CDD" id="cd01610">
    <property type="entry name" value="PAP2_like"/>
    <property type="match status" value="1"/>
</dbReference>
<keyword evidence="5" id="KW-0378">Hydrolase</keyword>
<keyword evidence="7 10" id="KW-0472">Membrane</keyword>
<dbReference type="OrthoDB" id="9780507at2"/>
<evidence type="ECO:0000256" key="10">
    <source>
        <dbReference type="SAM" id="Phobius"/>
    </source>
</evidence>
<sequence>MTTRLIPRQISGPELNWCLRMNRWADVSGIRRLFAVVSRLGDGPMWLLLVALFAWHDVHSGRQVATQLAFVGLSAWLLYRTVKRRTRRLRPYQQYRLITAHVAALDEYSFPSGHTLHAVVFSGVSCLHEPWLALLLLPLTVLIAMSRVILGLHYPSDVLAATGIGGVLIAISYVLFQ</sequence>
<evidence type="ECO:0000256" key="8">
    <source>
        <dbReference type="ARBA" id="ARBA00032707"/>
    </source>
</evidence>
<protein>
    <recommendedName>
        <fullName evidence="2">undecaprenyl-diphosphate phosphatase</fullName>
        <ecNumber evidence="2">3.6.1.27</ecNumber>
    </recommendedName>
    <alternativeName>
        <fullName evidence="8">Undecaprenyl pyrophosphate phosphatase</fullName>
    </alternativeName>
</protein>
<feature type="transmembrane region" description="Helical" evidence="10">
    <location>
        <begin position="33"/>
        <end position="55"/>
    </location>
</feature>
<dbReference type="PANTHER" id="PTHR14969:SF62">
    <property type="entry name" value="DECAPRENYLPHOSPHORYL-5-PHOSPHORIBOSE PHOSPHATASE RV3807C-RELATED"/>
    <property type="match status" value="1"/>
</dbReference>
<accession>A0A2P1PS07</accession>
<dbReference type="SUPFAM" id="SSF48317">
    <property type="entry name" value="Acid phosphatase/Vanadium-dependent haloperoxidase"/>
    <property type="match status" value="1"/>
</dbReference>
<name>A0A2P1PS07_9GAMM</name>
<feature type="domain" description="Phosphatidic acid phosphatase type 2/haloperoxidase" evidence="11">
    <location>
        <begin position="63"/>
        <end position="173"/>
    </location>
</feature>
<dbReference type="InterPro" id="IPR000326">
    <property type="entry name" value="PAP2/HPO"/>
</dbReference>
<evidence type="ECO:0000256" key="1">
    <source>
        <dbReference type="ARBA" id="ARBA00004651"/>
    </source>
</evidence>
<evidence type="ECO:0000256" key="3">
    <source>
        <dbReference type="ARBA" id="ARBA00022475"/>
    </source>
</evidence>
<evidence type="ECO:0000256" key="7">
    <source>
        <dbReference type="ARBA" id="ARBA00023136"/>
    </source>
</evidence>
<dbReference type="Proteomes" id="UP000241074">
    <property type="component" value="Chromosome"/>
</dbReference>
<organism evidence="12 13">
    <name type="scientific">Ahniella affigens</name>
    <dbReference type="NCBI Taxonomy" id="2021234"/>
    <lineage>
        <taxon>Bacteria</taxon>
        <taxon>Pseudomonadati</taxon>
        <taxon>Pseudomonadota</taxon>
        <taxon>Gammaproteobacteria</taxon>
        <taxon>Lysobacterales</taxon>
        <taxon>Rhodanobacteraceae</taxon>
        <taxon>Ahniella</taxon>
    </lineage>
</organism>
<dbReference type="KEGG" id="xba:C7S18_10570"/>
<dbReference type="AlphaFoldDB" id="A0A2P1PS07"/>
<reference evidence="12 13" key="1">
    <citation type="submission" date="2018-03" db="EMBL/GenBank/DDBJ databases">
        <title>Ahniella affigens gen. nov., sp. nov., a gammaproteobacterium isolated from sandy soil near a stream.</title>
        <authorList>
            <person name="Ko Y."/>
            <person name="Kim J.-H."/>
        </authorList>
    </citation>
    <scope>NUCLEOTIDE SEQUENCE [LARGE SCALE GENOMIC DNA]</scope>
    <source>
        <strain evidence="12 13">D13</strain>
    </source>
</reference>
<dbReference type="GO" id="GO:0005886">
    <property type="term" value="C:plasma membrane"/>
    <property type="evidence" value="ECO:0007669"/>
    <property type="project" value="UniProtKB-SubCell"/>
</dbReference>
<feature type="transmembrane region" description="Helical" evidence="10">
    <location>
        <begin position="131"/>
        <end position="152"/>
    </location>
</feature>
<dbReference type="SMART" id="SM00014">
    <property type="entry name" value="acidPPc"/>
    <property type="match status" value="1"/>
</dbReference>
<evidence type="ECO:0000313" key="12">
    <source>
        <dbReference type="EMBL" id="AVP97614.1"/>
    </source>
</evidence>
<keyword evidence="6 10" id="KW-1133">Transmembrane helix</keyword>
<proteinExistence type="predicted"/>
<evidence type="ECO:0000313" key="13">
    <source>
        <dbReference type="Proteomes" id="UP000241074"/>
    </source>
</evidence>
<dbReference type="InterPro" id="IPR036938">
    <property type="entry name" value="PAP2/HPO_sf"/>
</dbReference>
<comment type="catalytic activity">
    <reaction evidence="9">
        <text>di-trans,octa-cis-undecaprenyl diphosphate + H2O = di-trans,octa-cis-undecaprenyl phosphate + phosphate + H(+)</text>
        <dbReference type="Rhea" id="RHEA:28094"/>
        <dbReference type="ChEBI" id="CHEBI:15377"/>
        <dbReference type="ChEBI" id="CHEBI:15378"/>
        <dbReference type="ChEBI" id="CHEBI:43474"/>
        <dbReference type="ChEBI" id="CHEBI:58405"/>
        <dbReference type="ChEBI" id="CHEBI:60392"/>
        <dbReference type="EC" id="3.6.1.27"/>
    </reaction>
</comment>
<dbReference type="Gene3D" id="1.20.144.10">
    <property type="entry name" value="Phosphatidic acid phosphatase type 2/haloperoxidase"/>
    <property type="match status" value="1"/>
</dbReference>
<feature type="transmembrane region" description="Helical" evidence="10">
    <location>
        <begin position="61"/>
        <end position="79"/>
    </location>
</feature>
<evidence type="ECO:0000259" key="11">
    <source>
        <dbReference type="SMART" id="SM00014"/>
    </source>
</evidence>
<feature type="transmembrane region" description="Helical" evidence="10">
    <location>
        <begin position="158"/>
        <end position="176"/>
    </location>
</feature>
<evidence type="ECO:0000256" key="4">
    <source>
        <dbReference type="ARBA" id="ARBA00022692"/>
    </source>
</evidence>
<keyword evidence="3" id="KW-1003">Cell membrane</keyword>
<evidence type="ECO:0000256" key="5">
    <source>
        <dbReference type="ARBA" id="ARBA00022801"/>
    </source>
</evidence>
<evidence type="ECO:0000256" key="2">
    <source>
        <dbReference type="ARBA" id="ARBA00012374"/>
    </source>
</evidence>
<dbReference type="PANTHER" id="PTHR14969">
    <property type="entry name" value="SPHINGOSINE-1-PHOSPHATE PHOSPHOHYDROLASE"/>
    <property type="match status" value="1"/>
</dbReference>
<dbReference type="EC" id="3.6.1.27" evidence="2"/>
<comment type="subcellular location">
    <subcellularLocation>
        <location evidence="1">Cell membrane</location>
        <topology evidence="1">Multi-pass membrane protein</topology>
    </subcellularLocation>
</comment>
<dbReference type="GO" id="GO:0050380">
    <property type="term" value="F:undecaprenyl-diphosphatase activity"/>
    <property type="evidence" value="ECO:0007669"/>
    <property type="project" value="UniProtKB-EC"/>
</dbReference>